<name>A0A0G4K348_9GAMM</name>
<evidence type="ECO:0008006" key="4">
    <source>
        <dbReference type="Google" id="ProtNLM"/>
    </source>
</evidence>
<evidence type="ECO:0000313" key="3">
    <source>
        <dbReference type="Proteomes" id="UP000044377"/>
    </source>
</evidence>
<keyword evidence="1" id="KW-0732">Signal</keyword>
<sequence length="151" mass="16685">MMQKLRYILGLVVMLSLAQMAGISGAYAETPRPPIANIVKAYQGTEGAQVWTLRIGEPAESQALVQITGIDHDWNGKIQKMNVEKLSNSTRYWLNVNNNKFVVLILNQGYGELYLPGEAQPVHIGYSKDLSDQGNAQAFLTDYLQQSAGNN</sequence>
<gene>
    <name evidence="2" type="ORF">BN1221_05046c</name>
</gene>
<organism evidence="2 3">
    <name type="scientific">Brenneria goodwinii</name>
    <dbReference type="NCBI Taxonomy" id="1109412"/>
    <lineage>
        <taxon>Bacteria</taxon>
        <taxon>Pseudomonadati</taxon>
        <taxon>Pseudomonadota</taxon>
        <taxon>Gammaproteobacteria</taxon>
        <taxon>Enterobacterales</taxon>
        <taxon>Pectobacteriaceae</taxon>
        <taxon>Brenneria</taxon>
    </lineage>
</organism>
<dbReference type="Proteomes" id="UP000044377">
    <property type="component" value="Unassembled WGS sequence"/>
</dbReference>
<dbReference type="RefSeq" id="WP_231604266.1">
    <property type="nucleotide sequence ID" value="NZ_CGIG01000001.1"/>
</dbReference>
<keyword evidence="3" id="KW-1185">Reference proteome</keyword>
<feature type="signal peptide" evidence="1">
    <location>
        <begin position="1"/>
        <end position="28"/>
    </location>
</feature>
<dbReference type="AlphaFoldDB" id="A0A0G4K348"/>
<dbReference type="EMBL" id="CGIG01000001">
    <property type="protein sequence ID" value="CPR21723.1"/>
    <property type="molecule type" value="Genomic_DNA"/>
</dbReference>
<reference evidence="3" key="1">
    <citation type="submission" date="2015-01" db="EMBL/GenBank/DDBJ databases">
        <authorList>
            <person name="Paterson Steve"/>
        </authorList>
    </citation>
    <scope>NUCLEOTIDE SEQUENCE [LARGE SCALE GENOMIC DNA]</scope>
    <source>
        <strain evidence="3">OBR1</strain>
    </source>
</reference>
<evidence type="ECO:0000256" key="1">
    <source>
        <dbReference type="SAM" id="SignalP"/>
    </source>
</evidence>
<evidence type="ECO:0000313" key="2">
    <source>
        <dbReference type="EMBL" id="CPR21723.1"/>
    </source>
</evidence>
<feature type="chain" id="PRO_5005194320" description="Lipoprotein" evidence="1">
    <location>
        <begin position="29"/>
        <end position="151"/>
    </location>
</feature>
<proteinExistence type="predicted"/>
<accession>A0A0G4K348</accession>
<protein>
    <recommendedName>
        <fullName evidence="4">Lipoprotein</fullName>
    </recommendedName>
</protein>